<evidence type="ECO:0000256" key="1">
    <source>
        <dbReference type="SAM" id="MobiDB-lite"/>
    </source>
</evidence>
<reference evidence="2" key="1">
    <citation type="submission" date="2020-11" db="EMBL/GenBank/DDBJ databases">
        <authorList>
            <person name="Tran Van P."/>
        </authorList>
    </citation>
    <scope>NUCLEOTIDE SEQUENCE</scope>
</reference>
<organism evidence="2">
    <name type="scientific">Darwinula stevensoni</name>
    <dbReference type="NCBI Taxonomy" id="69355"/>
    <lineage>
        <taxon>Eukaryota</taxon>
        <taxon>Metazoa</taxon>
        <taxon>Ecdysozoa</taxon>
        <taxon>Arthropoda</taxon>
        <taxon>Crustacea</taxon>
        <taxon>Oligostraca</taxon>
        <taxon>Ostracoda</taxon>
        <taxon>Podocopa</taxon>
        <taxon>Podocopida</taxon>
        <taxon>Darwinulocopina</taxon>
        <taxon>Darwinuloidea</taxon>
        <taxon>Darwinulidae</taxon>
        <taxon>Darwinula</taxon>
    </lineage>
</organism>
<name>A0A7R8ZZ92_9CRUS</name>
<evidence type="ECO:0000313" key="3">
    <source>
        <dbReference type="Proteomes" id="UP000677054"/>
    </source>
</evidence>
<feature type="region of interest" description="Disordered" evidence="1">
    <location>
        <begin position="1"/>
        <end position="22"/>
    </location>
</feature>
<protein>
    <submittedName>
        <fullName evidence="2">Uncharacterized protein</fullName>
    </submittedName>
</protein>
<evidence type="ECO:0000313" key="2">
    <source>
        <dbReference type="EMBL" id="CAD7242377.1"/>
    </source>
</evidence>
<dbReference type="EMBL" id="CAJPEV010000257">
    <property type="protein sequence ID" value="CAG0883079.1"/>
    <property type="molecule type" value="Genomic_DNA"/>
</dbReference>
<dbReference type="AlphaFoldDB" id="A0A7R8ZZ92"/>
<sequence length="149" mass="16837">MKIPGMRMFGPKGHRKATSQVPSYFPERRRRISIQPWLSGLVPVRSVHSHLRLQSVIISKKTVRRPSTMIPAFSSQLLFGLVCIASVSAWVGVERLAFDPEHQDTCRSEKMGEMKKDEVKFDEVGCFQAVCSISENVNGVKEVYVHYTG</sequence>
<keyword evidence="3" id="KW-1185">Reference proteome</keyword>
<gene>
    <name evidence="2" type="ORF">DSTB1V02_LOCUS2343</name>
</gene>
<accession>A0A7R8ZZ92</accession>
<dbReference type="EMBL" id="LR899774">
    <property type="protein sequence ID" value="CAD7242377.1"/>
    <property type="molecule type" value="Genomic_DNA"/>
</dbReference>
<dbReference type="Proteomes" id="UP000677054">
    <property type="component" value="Unassembled WGS sequence"/>
</dbReference>
<proteinExistence type="predicted"/>